<sequence>MSVYSCSLHPHNELCATGGEDDKVFVCNRNTGQILYEFTEHKNTVTDVHFNRNGTYLATADLADDIVLHKLQTMSSESDKDGGNLVFHKRFPAGDSKILPGDISADGKKFVASYDNGAVRLWDLRVCITMMKIDENNPLMHSGGCTKVAHDKASPFFMSGVIANKIVFSPHAGPVGAIECMAFSPSADIRLAATVTLSEHISIWDSSKFNLLTNFEPARENDGITEMR</sequence>
<protein>
    <submittedName>
        <fullName evidence="4">WD_REPEATS_REGION domain-containing protein</fullName>
    </submittedName>
</protein>
<dbReference type="InterPro" id="IPR036322">
    <property type="entry name" value="WD40_repeat_dom_sf"/>
</dbReference>
<evidence type="ECO:0000256" key="2">
    <source>
        <dbReference type="ARBA" id="ARBA00022737"/>
    </source>
</evidence>
<dbReference type="PANTHER" id="PTHR19857:SF8">
    <property type="entry name" value="ANGIO-ASSOCIATED MIGRATORY CELL PROTEIN"/>
    <property type="match status" value="1"/>
</dbReference>
<accession>A0A1B0A1M3</accession>
<dbReference type="PANTHER" id="PTHR19857">
    <property type="entry name" value="MITOCHONDRIAL DIVISION PROTEIN 1-RELATED"/>
    <property type="match status" value="1"/>
</dbReference>
<keyword evidence="5" id="KW-1185">Reference proteome</keyword>
<keyword evidence="1" id="KW-0853">WD repeat</keyword>
<evidence type="ECO:0000256" key="1">
    <source>
        <dbReference type="ARBA" id="ARBA00022574"/>
    </source>
</evidence>
<dbReference type="InterPro" id="IPR001680">
    <property type="entry name" value="WD40_rpt"/>
</dbReference>
<dbReference type="InterPro" id="IPR051179">
    <property type="entry name" value="WD_repeat_multifunction"/>
</dbReference>
<keyword evidence="2" id="KW-0677">Repeat</keyword>
<dbReference type="Gene3D" id="2.130.10.10">
    <property type="entry name" value="YVTN repeat-like/Quinoprotein amine dehydrogenase"/>
    <property type="match status" value="2"/>
</dbReference>
<dbReference type="InterPro" id="IPR015943">
    <property type="entry name" value="WD40/YVTN_repeat-like_dom_sf"/>
</dbReference>
<dbReference type="EnsemblMetazoa" id="GPAI031747-RA">
    <property type="protein sequence ID" value="GPAI031747-PA"/>
    <property type="gene ID" value="GPAI031747"/>
</dbReference>
<feature type="domain" description="Anaphase-promoting complex subunit 4-like WD40" evidence="3">
    <location>
        <begin position="8"/>
        <end position="71"/>
    </location>
</feature>
<dbReference type="InterPro" id="IPR024977">
    <property type="entry name" value="Apc4-like_WD40_dom"/>
</dbReference>
<evidence type="ECO:0000259" key="3">
    <source>
        <dbReference type="Pfam" id="PF12894"/>
    </source>
</evidence>
<dbReference type="Pfam" id="PF12894">
    <property type="entry name" value="ANAPC4_WD40"/>
    <property type="match status" value="1"/>
</dbReference>
<dbReference type="AlphaFoldDB" id="A0A1B0A1M3"/>
<dbReference type="VEuPathDB" id="VectorBase:GPAI031747"/>
<evidence type="ECO:0000313" key="5">
    <source>
        <dbReference type="Proteomes" id="UP000092445"/>
    </source>
</evidence>
<evidence type="ECO:0000313" key="4">
    <source>
        <dbReference type="EnsemblMetazoa" id="GPAI031747-PA"/>
    </source>
</evidence>
<proteinExistence type="predicted"/>
<dbReference type="STRING" id="7398.A0A1B0A1M3"/>
<dbReference type="SMART" id="SM00320">
    <property type="entry name" value="WD40"/>
    <property type="match status" value="3"/>
</dbReference>
<name>A0A1B0A1M3_GLOPL</name>
<organism evidence="4 5">
    <name type="scientific">Glossina pallidipes</name>
    <name type="common">Tsetse fly</name>
    <dbReference type="NCBI Taxonomy" id="7398"/>
    <lineage>
        <taxon>Eukaryota</taxon>
        <taxon>Metazoa</taxon>
        <taxon>Ecdysozoa</taxon>
        <taxon>Arthropoda</taxon>
        <taxon>Hexapoda</taxon>
        <taxon>Insecta</taxon>
        <taxon>Pterygota</taxon>
        <taxon>Neoptera</taxon>
        <taxon>Endopterygota</taxon>
        <taxon>Diptera</taxon>
        <taxon>Brachycera</taxon>
        <taxon>Muscomorpha</taxon>
        <taxon>Hippoboscoidea</taxon>
        <taxon>Glossinidae</taxon>
        <taxon>Glossina</taxon>
    </lineage>
</organism>
<reference evidence="5" key="1">
    <citation type="submission" date="2014-03" db="EMBL/GenBank/DDBJ databases">
        <authorList>
            <person name="Aksoy S."/>
            <person name="Warren W."/>
            <person name="Wilson R.K."/>
        </authorList>
    </citation>
    <scope>NUCLEOTIDE SEQUENCE [LARGE SCALE GENOMIC DNA]</scope>
    <source>
        <strain evidence="5">IAEA</strain>
    </source>
</reference>
<dbReference type="Proteomes" id="UP000092445">
    <property type="component" value="Unassembled WGS sequence"/>
</dbReference>
<dbReference type="SUPFAM" id="SSF50978">
    <property type="entry name" value="WD40 repeat-like"/>
    <property type="match status" value="1"/>
</dbReference>
<reference evidence="4" key="2">
    <citation type="submission" date="2020-05" db="UniProtKB">
        <authorList>
            <consortium name="EnsemblMetazoa"/>
        </authorList>
    </citation>
    <scope>IDENTIFICATION</scope>
    <source>
        <strain evidence="4">IAEA</strain>
    </source>
</reference>